<dbReference type="Proteomes" id="UP000604825">
    <property type="component" value="Unassembled WGS sequence"/>
</dbReference>
<dbReference type="AlphaFoldDB" id="A0A811PL08"/>
<dbReference type="EMBL" id="CAJGYO010000007">
    <property type="protein sequence ID" value="CAD6245055.1"/>
    <property type="molecule type" value="Genomic_DNA"/>
</dbReference>
<evidence type="ECO:0000313" key="2">
    <source>
        <dbReference type="EMBL" id="CAD6245055.1"/>
    </source>
</evidence>
<dbReference type="InterPro" id="IPR044288">
    <property type="entry name" value="ZNF598/HEL2"/>
</dbReference>
<accession>A0A811PL08</accession>
<dbReference type="OrthoDB" id="663895at2759"/>
<name>A0A811PL08_9POAL</name>
<feature type="region of interest" description="Disordered" evidence="1">
    <location>
        <begin position="120"/>
        <end position="146"/>
    </location>
</feature>
<comment type="caution">
    <text evidence="2">The sequence shown here is derived from an EMBL/GenBank/DDBJ whole genome shotgun (WGS) entry which is preliminary data.</text>
</comment>
<dbReference type="GO" id="GO:0016567">
    <property type="term" value="P:protein ubiquitination"/>
    <property type="evidence" value="ECO:0007669"/>
    <property type="project" value="TreeGrafter"/>
</dbReference>
<evidence type="ECO:0000313" key="3">
    <source>
        <dbReference type="Proteomes" id="UP000604825"/>
    </source>
</evidence>
<dbReference type="PANTHER" id="PTHR22938:SF15">
    <property type="entry name" value="OS01G0568000 PROTEIN"/>
    <property type="match status" value="1"/>
</dbReference>
<reference evidence="2" key="1">
    <citation type="submission" date="2020-10" db="EMBL/GenBank/DDBJ databases">
        <authorList>
            <person name="Han B."/>
            <person name="Lu T."/>
            <person name="Zhao Q."/>
            <person name="Huang X."/>
            <person name="Zhao Y."/>
        </authorList>
    </citation>
    <scope>NUCLEOTIDE SEQUENCE</scope>
</reference>
<dbReference type="GO" id="GO:0072344">
    <property type="term" value="P:rescue of stalled ribosome"/>
    <property type="evidence" value="ECO:0007669"/>
    <property type="project" value="InterPro"/>
</dbReference>
<feature type="compositionally biased region" description="Basic and acidic residues" evidence="1">
    <location>
        <begin position="134"/>
        <end position="143"/>
    </location>
</feature>
<sequence length="152" mass="17491">MAFDRCHHRYVYIGCSIRIRLFQNDQRCCICRTYCPNVIVTHVDSRLDDLPFFPMLPLALGPGGRVGRGRHYWWYHGGMEAYFDDQDQYDMATKLCAKPPPPPRPDPEINVFEAETTVNQLDEDEPSQQPAGVVEDRMNRDEPLSEACLVVS</sequence>
<protein>
    <submittedName>
        <fullName evidence="2">Uncharacterized protein</fullName>
    </submittedName>
</protein>
<organism evidence="2 3">
    <name type="scientific">Miscanthus lutarioriparius</name>
    <dbReference type="NCBI Taxonomy" id="422564"/>
    <lineage>
        <taxon>Eukaryota</taxon>
        <taxon>Viridiplantae</taxon>
        <taxon>Streptophyta</taxon>
        <taxon>Embryophyta</taxon>
        <taxon>Tracheophyta</taxon>
        <taxon>Spermatophyta</taxon>
        <taxon>Magnoliopsida</taxon>
        <taxon>Liliopsida</taxon>
        <taxon>Poales</taxon>
        <taxon>Poaceae</taxon>
        <taxon>PACMAD clade</taxon>
        <taxon>Panicoideae</taxon>
        <taxon>Andropogonodae</taxon>
        <taxon>Andropogoneae</taxon>
        <taxon>Saccharinae</taxon>
        <taxon>Miscanthus</taxon>
    </lineage>
</organism>
<gene>
    <name evidence="2" type="ORF">NCGR_LOCUS29519</name>
</gene>
<evidence type="ECO:0000256" key="1">
    <source>
        <dbReference type="SAM" id="MobiDB-lite"/>
    </source>
</evidence>
<dbReference type="GO" id="GO:0043022">
    <property type="term" value="F:ribosome binding"/>
    <property type="evidence" value="ECO:0007669"/>
    <property type="project" value="TreeGrafter"/>
</dbReference>
<dbReference type="PANTHER" id="PTHR22938">
    <property type="entry name" value="ZINC FINGER PROTEIN 598"/>
    <property type="match status" value="1"/>
</dbReference>
<dbReference type="GO" id="GO:0061630">
    <property type="term" value="F:ubiquitin protein ligase activity"/>
    <property type="evidence" value="ECO:0007669"/>
    <property type="project" value="InterPro"/>
</dbReference>
<keyword evidence="3" id="KW-1185">Reference proteome</keyword>
<proteinExistence type="predicted"/>